<organism evidence="3 4">
    <name type="scientific">Streptomyces cinnabarinus</name>
    <dbReference type="NCBI Taxonomy" id="67287"/>
    <lineage>
        <taxon>Bacteria</taxon>
        <taxon>Bacillati</taxon>
        <taxon>Actinomycetota</taxon>
        <taxon>Actinomycetes</taxon>
        <taxon>Kitasatosporales</taxon>
        <taxon>Streptomycetaceae</taxon>
        <taxon>Streptomyces</taxon>
    </lineage>
</organism>
<accession>A0ABY7K7C4</accession>
<dbReference type="EMBL" id="CP114413">
    <property type="protein sequence ID" value="WAZ19057.1"/>
    <property type="molecule type" value="Genomic_DNA"/>
</dbReference>
<name>A0ABY7K7C4_9ACTN</name>
<evidence type="ECO:0000256" key="1">
    <source>
        <dbReference type="SAM" id="MobiDB-lite"/>
    </source>
</evidence>
<evidence type="ECO:0000256" key="2">
    <source>
        <dbReference type="SAM" id="SignalP"/>
    </source>
</evidence>
<feature type="chain" id="PRO_5046172823" description="DUF732 domain-containing protein" evidence="2">
    <location>
        <begin position="27"/>
        <end position="278"/>
    </location>
</feature>
<protein>
    <recommendedName>
        <fullName evidence="5">DUF732 domain-containing protein</fullName>
    </recommendedName>
</protein>
<feature type="compositionally biased region" description="Low complexity" evidence="1">
    <location>
        <begin position="104"/>
        <end position="155"/>
    </location>
</feature>
<keyword evidence="4" id="KW-1185">Reference proteome</keyword>
<gene>
    <name evidence="3" type="ORF">STRCI_000077</name>
</gene>
<feature type="region of interest" description="Disordered" evidence="1">
    <location>
        <begin position="31"/>
        <end position="61"/>
    </location>
</feature>
<feature type="region of interest" description="Disordered" evidence="1">
    <location>
        <begin position="104"/>
        <end position="157"/>
    </location>
</feature>
<sequence>MRSIKAFIIAVSVGALSLGATTASQAFDLTHPGAKQTRPQVPAGGGDHEGGKHGKGGKGGHIKGYDLDHSCVGKSFGFCTQKLVYAPKLLGDITLTNGLIGLIGTTTTPPTTNGTTTPPTTNGTTTPPTTNGTTTPPTTNGTTTPPTTNGTTTPPANQWCSPGFWAQNPGAWMDPNRGDTPYNPALTVPPGSAYLDSFPNEAPLELSPAGENAGNVPLNPSLRYMLLNAQYYDGPPSPGERREQIADLLSDAAGLQWTDPENHAGATCPFSADEANGN</sequence>
<dbReference type="RefSeq" id="WP_269656740.1">
    <property type="nucleotide sequence ID" value="NZ_CP114413.1"/>
</dbReference>
<keyword evidence="2" id="KW-0732">Signal</keyword>
<proteinExistence type="predicted"/>
<evidence type="ECO:0008006" key="5">
    <source>
        <dbReference type="Google" id="ProtNLM"/>
    </source>
</evidence>
<evidence type="ECO:0000313" key="3">
    <source>
        <dbReference type="EMBL" id="WAZ19057.1"/>
    </source>
</evidence>
<evidence type="ECO:0000313" key="4">
    <source>
        <dbReference type="Proteomes" id="UP001164439"/>
    </source>
</evidence>
<feature type="signal peptide" evidence="2">
    <location>
        <begin position="1"/>
        <end position="26"/>
    </location>
</feature>
<feature type="region of interest" description="Disordered" evidence="1">
    <location>
        <begin position="258"/>
        <end position="278"/>
    </location>
</feature>
<reference evidence="3" key="1">
    <citation type="submission" date="2022-12" db="EMBL/GenBank/DDBJ databases">
        <authorList>
            <person name="Ruckert C."/>
            <person name="Busche T."/>
            <person name="Kalinowski J."/>
            <person name="Wittmann C."/>
        </authorList>
    </citation>
    <scope>NUCLEOTIDE SEQUENCE</scope>
    <source>
        <strain evidence="3">DSM 40467</strain>
    </source>
</reference>
<dbReference type="Proteomes" id="UP001164439">
    <property type="component" value="Chromosome"/>
</dbReference>